<name>A0A917USI8_9MICO</name>
<dbReference type="EMBL" id="BMMD01000011">
    <property type="protein sequence ID" value="GGJ82268.1"/>
    <property type="molecule type" value="Genomic_DNA"/>
</dbReference>
<keyword evidence="2" id="KW-1185">Reference proteome</keyword>
<accession>A0A917USI8</accession>
<organism evidence="1 2">
    <name type="scientific">Agromyces bauzanensis</name>
    <dbReference type="NCBI Taxonomy" id="1308924"/>
    <lineage>
        <taxon>Bacteria</taxon>
        <taxon>Bacillati</taxon>
        <taxon>Actinomycetota</taxon>
        <taxon>Actinomycetes</taxon>
        <taxon>Micrococcales</taxon>
        <taxon>Microbacteriaceae</taxon>
        <taxon>Agromyces</taxon>
    </lineage>
</organism>
<protein>
    <submittedName>
        <fullName evidence="1">Uncharacterized protein</fullName>
    </submittedName>
</protein>
<dbReference type="AlphaFoldDB" id="A0A917USI8"/>
<reference evidence="1" key="1">
    <citation type="journal article" date="2014" name="Int. J. Syst. Evol. Microbiol.">
        <title>Complete genome sequence of Corynebacterium casei LMG S-19264T (=DSM 44701T), isolated from a smear-ripened cheese.</title>
        <authorList>
            <consortium name="US DOE Joint Genome Institute (JGI-PGF)"/>
            <person name="Walter F."/>
            <person name="Albersmeier A."/>
            <person name="Kalinowski J."/>
            <person name="Ruckert C."/>
        </authorList>
    </citation>
    <scope>NUCLEOTIDE SEQUENCE</scope>
    <source>
        <strain evidence="1">CGMCC 1.8984</strain>
    </source>
</reference>
<dbReference type="RefSeq" id="WP_188743379.1">
    <property type="nucleotide sequence ID" value="NZ_BAABFW010000085.1"/>
</dbReference>
<gene>
    <name evidence="1" type="ORF">GCM10011372_20880</name>
</gene>
<reference evidence="1" key="2">
    <citation type="submission" date="2020-09" db="EMBL/GenBank/DDBJ databases">
        <authorList>
            <person name="Sun Q."/>
            <person name="Zhou Y."/>
        </authorList>
    </citation>
    <scope>NUCLEOTIDE SEQUENCE</scope>
    <source>
        <strain evidence="1">CGMCC 1.8984</strain>
    </source>
</reference>
<sequence>MIPAQLIVALAAALALDTLGTRLAKASRLLNVAPYAIPVVTRLGL</sequence>
<proteinExistence type="predicted"/>
<dbReference type="Proteomes" id="UP000636956">
    <property type="component" value="Unassembled WGS sequence"/>
</dbReference>
<comment type="caution">
    <text evidence="1">The sequence shown here is derived from an EMBL/GenBank/DDBJ whole genome shotgun (WGS) entry which is preliminary data.</text>
</comment>
<evidence type="ECO:0000313" key="2">
    <source>
        <dbReference type="Proteomes" id="UP000636956"/>
    </source>
</evidence>
<evidence type="ECO:0000313" key="1">
    <source>
        <dbReference type="EMBL" id="GGJ82268.1"/>
    </source>
</evidence>